<evidence type="ECO:0000259" key="1">
    <source>
        <dbReference type="Pfam" id="PF01368"/>
    </source>
</evidence>
<dbReference type="Gene3D" id="3.90.1640.10">
    <property type="entry name" value="inorganic pyrophosphatase (n-terminal core)"/>
    <property type="match status" value="1"/>
</dbReference>
<evidence type="ECO:0000313" key="3">
    <source>
        <dbReference type="EMBL" id="MEX3529017.1"/>
    </source>
</evidence>
<dbReference type="InterPro" id="IPR003156">
    <property type="entry name" value="DHHA1_dom"/>
</dbReference>
<dbReference type="InterPro" id="IPR038763">
    <property type="entry name" value="DHH_sf"/>
</dbReference>
<dbReference type="Pfam" id="PF01368">
    <property type="entry name" value="DHH"/>
    <property type="match status" value="1"/>
</dbReference>
<name>A0ABV3UV00_9CORY</name>
<dbReference type="InterPro" id="IPR051319">
    <property type="entry name" value="Oligoribo/pAp-PDE_c-di-AMP_PDE"/>
</dbReference>
<gene>
    <name evidence="3" type="ORF">VVR64_08090</name>
</gene>
<proteinExistence type="predicted"/>
<dbReference type="SUPFAM" id="SSF64182">
    <property type="entry name" value="DHH phosphoesterases"/>
    <property type="match status" value="1"/>
</dbReference>
<evidence type="ECO:0000313" key="4">
    <source>
        <dbReference type="Proteomes" id="UP001558353"/>
    </source>
</evidence>
<dbReference type="EMBL" id="JAYWMA010000008">
    <property type="protein sequence ID" value="MEX3529017.1"/>
    <property type="molecule type" value="Genomic_DNA"/>
</dbReference>
<dbReference type="InterPro" id="IPR001667">
    <property type="entry name" value="DDH_dom"/>
</dbReference>
<dbReference type="PANTHER" id="PTHR47618">
    <property type="entry name" value="BIFUNCTIONAL OLIGORIBONUCLEASE AND PAP PHOSPHATASE NRNA"/>
    <property type="match status" value="1"/>
</dbReference>
<comment type="caution">
    <text evidence="3">The sequence shown here is derived from an EMBL/GenBank/DDBJ whole genome shotgun (WGS) entry which is preliminary data.</text>
</comment>
<feature type="domain" description="DHHA1" evidence="2">
    <location>
        <begin position="255"/>
        <end position="322"/>
    </location>
</feature>
<accession>A0ABV3UV00</accession>
<keyword evidence="4" id="KW-1185">Reference proteome</keyword>
<sequence>MGPAEQAAHQLSQSISRRMSGPIQDSMDMLADAEFVAVVCHIHPDADAIGAASAMVMALRQRGIRALAAYGNDELPAKSLLTIPGWEYFVSPDDIPETVDTWVSVDCASPERLGNLRERMLGSRRLIVVDHHDSNTRYGTVNMVDELSESSTMVLLDFFEVWGIKLTREMAHALYAGLLTDTVSFQFGRSRMHTAAARLLNQGLDPRTIGAQLLEGHPFEYLPFLGRVMATAGREPGWGGGAGLVHVTVSHEDMADVGHDEVEAVVDVVRTTSGGDVAAVFKEYHPGYWTVSLRSTELVDASAVAGFMGGGGHLRAAGYIVNGDRDAALGALIGASEMAAATIETPADADSDGTAADDGI</sequence>
<protein>
    <submittedName>
        <fullName evidence="3">DHH family phosphoesterase</fullName>
    </submittedName>
</protein>
<evidence type="ECO:0000259" key="2">
    <source>
        <dbReference type="Pfam" id="PF02272"/>
    </source>
</evidence>
<organism evidence="3 4">
    <name type="scientific">Corynebacterium xerosis</name>
    <dbReference type="NCBI Taxonomy" id="1725"/>
    <lineage>
        <taxon>Bacteria</taxon>
        <taxon>Bacillati</taxon>
        <taxon>Actinomycetota</taxon>
        <taxon>Actinomycetes</taxon>
        <taxon>Mycobacteriales</taxon>
        <taxon>Corynebacteriaceae</taxon>
        <taxon>Corynebacterium</taxon>
    </lineage>
</organism>
<dbReference type="Gene3D" id="3.10.310.30">
    <property type="match status" value="1"/>
</dbReference>
<feature type="domain" description="DDH" evidence="1">
    <location>
        <begin position="36"/>
        <end position="177"/>
    </location>
</feature>
<dbReference type="Pfam" id="PF02272">
    <property type="entry name" value="DHHA1"/>
    <property type="match status" value="1"/>
</dbReference>
<dbReference type="PANTHER" id="PTHR47618:SF1">
    <property type="entry name" value="BIFUNCTIONAL OLIGORIBONUCLEASE AND PAP PHOSPHATASE NRNA"/>
    <property type="match status" value="1"/>
</dbReference>
<reference evidence="3 4" key="1">
    <citation type="journal article" date="2024" name="Fungal Genet. Biol.">
        <title>The porcine skin microbiome exhibits broad fungal antagonism.</title>
        <authorList>
            <person name="De La Cruz K.F."/>
            <person name="Townsend E.C."/>
            <person name="Alex Cheong J.Z."/>
            <person name="Salamzade R."/>
            <person name="Liu A."/>
            <person name="Sandstrom S."/>
            <person name="Davila E."/>
            <person name="Huang L."/>
            <person name="Xu K.H."/>
            <person name="Wu S.Y."/>
            <person name="Meudt J.J."/>
            <person name="Shanmuganayagam D."/>
            <person name="Gibson A.L.F."/>
            <person name="Kalan L.R."/>
        </authorList>
    </citation>
    <scope>NUCLEOTIDE SEQUENCE [LARGE SCALE GENOMIC DNA]</scope>
    <source>
        <strain evidence="3 4">LK2569</strain>
    </source>
</reference>
<dbReference type="RefSeq" id="WP_368522611.1">
    <property type="nucleotide sequence ID" value="NZ_JAYWMA010000008.1"/>
</dbReference>
<dbReference type="Proteomes" id="UP001558353">
    <property type="component" value="Unassembled WGS sequence"/>
</dbReference>